<dbReference type="SUPFAM" id="SSF52777">
    <property type="entry name" value="CoA-dependent acyltransferases"/>
    <property type="match status" value="6"/>
</dbReference>
<keyword evidence="3" id="KW-0597">Phosphoprotein</keyword>
<feature type="domain" description="Carrier" evidence="4">
    <location>
        <begin position="2210"/>
        <end position="2285"/>
    </location>
</feature>
<dbReference type="SUPFAM" id="SSF53474">
    <property type="entry name" value="alpha/beta-Hydrolases"/>
    <property type="match status" value="1"/>
</dbReference>
<dbReference type="Gene3D" id="3.40.50.12780">
    <property type="entry name" value="N-terminal domain of ligase-like"/>
    <property type="match status" value="3"/>
</dbReference>
<evidence type="ECO:0000256" key="3">
    <source>
        <dbReference type="ARBA" id="ARBA00022553"/>
    </source>
</evidence>
<dbReference type="Gene3D" id="2.30.38.10">
    <property type="entry name" value="Luciferase, Domain 3"/>
    <property type="match status" value="2"/>
</dbReference>
<dbReference type="SUPFAM" id="SSF56801">
    <property type="entry name" value="Acetyl-CoA synthetase-like"/>
    <property type="match status" value="4"/>
</dbReference>
<reference evidence="5 6" key="1">
    <citation type="submission" date="2018-06" db="EMBL/GenBank/DDBJ databases">
        <authorList>
            <consortium name="Pathogen Informatics"/>
            <person name="Doyle S."/>
        </authorList>
    </citation>
    <scope>NUCLEOTIDE SEQUENCE [LARGE SCALE GENOMIC DNA]</scope>
    <source>
        <strain evidence="5 6">NCTC13229</strain>
    </source>
</reference>
<accession>A0AB38F8K2</accession>
<dbReference type="NCBIfam" id="NF003417">
    <property type="entry name" value="PRK04813.1"/>
    <property type="match status" value="5"/>
</dbReference>
<dbReference type="InterPro" id="IPR009081">
    <property type="entry name" value="PP-bd_ACP"/>
</dbReference>
<dbReference type="GO" id="GO:0008610">
    <property type="term" value="P:lipid biosynthetic process"/>
    <property type="evidence" value="ECO:0007669"/>
    <property type="project" value="UniProtKB-ARBA"/>
</dbReference>
<dbReference type="InterPro" id="IPR010071">
    <property type="entry name" value="AA_adenyl_dom"/>
</dbReference>
<evidence type="ECO:0000256" key="1">
    <source>
        <dbReference type="ARBA" id="ARBA00001957"/>
    </source>
</evidence>
<dbReference type="Proteomes" id="UP000251211">
    <property type="component" value="Unassembled WGS sequence"/>
</dbReference>
<dbReference type="Gene3D" id="3.30.559.10">
    <property type="entry name" value="Chloramphenicol acetyltransferase-like domain"/>
    <property type="match status" value="2"/>
</dbReference>
<dbReference type="InterPro" id="IPR020802">
    <property type="entry name" value="TesA-like"/>
</dbReference>
<dbReference type="GO" id="GO:0043041">
    <property type="term" value="P:amino acid activation for nonribosomal peptide biosynthetic process"/>
    <property type="evidence" value="ECO:0007669"/>
    <property type="project" value="TreeGrafter"/>
</dbReference>
<dbReference type="Gene3D" id="3.40.50.980">
    <property type="match status" value="2"/>
</dbReference>
<protein>
    <submittedName>
        <fullName evidence="5">Non-ribosomal peptide synthetase</fullName>
    </submittedName>
</protein>
<dbReference type="Gene3D" id="3.30.300.30">
    <property type="match status" value="3"/>
</dbReference>
<dbReference type="InterPro" id="IPR000873">
    <property type="entry name" value="AMP-dep_synth/lig_dom"/>
</dbReference>
<dbReference type="InterPro" id="IPR006162">
    <property type="entry name" value="Ppantetheine_attach_site"/>
</dbReference>
<dbReference type="GO" id="GO:0031177">
    <property type="term" value="F:phosphopantetheine binding"/>
    <property type="evidence" value="ECO:0007669"/>
    <property type="project" value="InterPro"/>
</dbReference>
<dbReference type="Pfam" id="PF13193">
    <property type="entry name" value="AMP-binding_C"/>
    <property type="match status" value="3"/>
</dbReference>
<dbReference type="InterPro" id="IPR045851">
    <property type="entry name" value="AMP-bd_C_sf"/>
</dbReference>
<dbReference type="FunFam" id="2.30.38.10:FF:000001">
    <property type="entry name" value="Non-ribosomal peptide synthetase PvdI"/>
    <property type="match status" value="1"/>
</dbReference>
<dbReference type="PROSITE" id="PS00455">
    <property type="entry name" value="AMP_BINDING"/>
    <property type="match status" value="2"/>
</dbReference>
<dbReference type="CDD" id="cd05930">
    <property type="entry name" value="A_NRPS"/>
    <property type="match status" value="2"/>
</dbReference>
<evidence type="ECO:0000256" key="2">
    <source>
        <dbReference type="ARBA" id="ARBA00022450"/>
    </source>
</evidence>
<comment type="caution">
    <text evidence="5">The sequence shown here is derived from an EMBL/GenBank/DDBJ whole genome shotgun (WGS) entry which is preliminary data.</text>
</comment>
<dbReference type="EMBL" id="UAUI01000002">
    <property type="protein sequence ID" value="SPZ37823.1"/>
    <property type="molecule type" value="Genomic_DNA"/>
</dbReference>
<keyword evidence="2" id="KW-0596">Phosphopantetheine</keyword>
<proteinExistence type="predicted"/>
<comment type="cofactor">
    <cofactor evidence="1">
        <name>pantetheine 4'-phosphate</name>
        <dbReference type="ChEBI" id="CHEBI:47942"/>
    </cofactor>
</comment>
<dbReference type="InterPro" id="IPR036736">
    <property type="entry name" value="ACP-like_sf"/>
</dbReference>
<dbReference type="Gene3D" id="3.40.50.1820">
    <property type="entry name" value="alpha/beta hydrolase"/>
    <property type="match status" value="1"/>
</dbReference>
<dbReference type="Pfam" id="PF00501">
    <property type="entry name" value="AMP-binding"/>
    <property type="match status" value="4"/>
</dbReference>
<gene>
    <name evidence="5" type="primary">dhbF_2</name>
    <name evidence="5" type="ORF">NCTC13229_01285</name>
</gene>
<dbReference type="Pfam" id="PF00668">
    <property type="entry name" value="Condensation"/>
    <property type="match status" value="3"/>
</dbReference>
<dbReference type="SMART" id="SM00824">
    <property type="entry name" value="PKS_TE"/>
    <property type="match status" value="1"/>
</dbReference>
<dbReference type="GO" id="GO:0005737">
    <property type="term" value="C:cytoplasm"/>
    <property type="evidence" value="ECO:0007669"/>
    <property type="project" value="TreeGrafter"/>
</dbReference>
<dbReference type="InterPro" id="IPR001031">
    <property type="entry name" value="Thioesterase"/>
</dbReference>
<dbReference type="GO" id="GO:0003824">
    <property type="term" value="F:catalytic activity"/>
    <property type="evidence" value="ECO:0007669"/>
    <property type="project" value="InterPro"/>
</dbReference>
<dbReference type="PANTHER" id="PTHR45527">
    <property type="entry name" value="NONRIBOSOMAL PEPTIDE SYNTHETASE"/>
    <property type="match status" value="1"/>
</dbReference>
<dbReference type="FunFam" id="3.40.50.980:FF:000001">
    <property type="entry name" value="Non-ribosomal peptide synthetase"/>
    <property type="match status" value="1"/>
</dbReference>
<dbReference type="Gene3D" id="3.30.559.30">
    <property type="entry name" value="Nonribosomal peptide synthetase, condensation domain"/>
    <property type="match status" value="4"/>
</dbReference>
<dbReference type="InterPro" id="IPR020845">
    <property type="entry name" value="AMP-binding_CS"/>
</dbReference>
<dbReference type="InterPro" id="IPR025110">
    <property type="entry name" value="AMP-bd_C"/>
</dbReference>
<evidence type="ECO:0000259" key="4">
    <source>
        <dbReference type="PROSITE" id="PS50075"/>
    </source>
</evidence>
<evidence type="ECO:0000313" key="5">
    <source>
        <dbReference type="EMBL" id="SPZ37823.1"/>
    </source>
</evidence>
<evidence type="ECO:0000313" key="6">
    <source>
        <dbReference type="Proteomes" id="UP000251211"/>
    </source>
</evidence>
<dbReference type="InterPro" id="IPR020806">
    <property type="entry name" value="PKS_PP-bd"/>
</dbReference>
<dbReference type="Pfam" id="PF00550">
    <property type="entry name" value="PP-binding"/>
    <property type="match status" value="2"/>
</dbReference>
<dbReference type="FunFam" id="3.40.50.12780:FF:000012">
    <property type="entry name" value="Non-ribosomal peptide synthetase"/>
    <property type="match status" value="1"/>
</dbReference>
<dbReference type="Gene3D" id="1.10.1200.10">
    <property type="entry name" value="ACP-like"/>
    <property type="match status" value="1"/>
</dbReference>
<feature type="domain" description="Carrier" evidence="4">
    <location>
        <begin position="3271"/>
        <end position="3346"/>
    </location>
</feature>
<name>A0AB38F8K2_RHOWR</name>
<dbReference type="PROSITE" id="PS50075">
    <property type="entry name" value="CARRIER"/>
    <property type="match status" value="2"/>
</dbReference>
<dbReference type="CDD" id="cd19540">
    <property type="entry name" value="LCL_NRPS-like"/>
    <property type="match status" value="1"/>
</dbReference>
<dbReference type="SUPFAM" id="SSF47336">
    <property type="entry name" value="ACP-like"/>
    <property type="match status" value="2"/>
</dbReference>
<dbReference type="InterPro" id="IPR042099">
    <property type="entry name" value="ANL_N_sf"/>
</dbReference>
<dbReference type="PROSITE" id="PS00012">
    <property type="entry name" value="PHOSPHOPANTETHEINE"/>
    <property type="match status" value="2"/>
</dbReference>
<dbReference type="NCBIfam" id="TIGR01733">
    <property type="entry name" value="AA-adenyl-dom"/>
    <property type="match status" value="3"/>
</dbReference>
<dbReference type="GO" id="GO:0044550">
    <property type="term" value="P:secondary metabolite biosynthetic process"/>
    <property type="evidence" value="ECO:0007669"/>
    <property type="project" value="UniProtKB-ARBA"/>
</dbReference>
<dbReference type="SMART" id="SM00823">
    <property type="entry name" value="PKS_PP"/>
    <property type="match status" value="2"/>
</dbReference>
<dbReference type="Pfam" id="PF00975">
    <property type="entry name" value="Thioesterase"/>
    <property type="match status" value="1"/>
</dbReference>
<dbReference type="FunFam" id="3.30.300.30:FF:000010">
    <property type="entry name" value="Enterobactin synthetase component F"/>
    <property type="match status" value="1"/>
</dbReference>
<dbReference type="PANTHER" id="PTHR45527:SF1">
    <property type="entry name" value="FATTY ACID SYNTHASE"/>
    <property type="match status" value="1"/>
</dbReference>
<dbReference type="InterPro" id="IPR029058">
    <property type="entry name" value="AB_hydrolase_fold"/>
</dbReference>
<sequence>MGSGFPRKTAGEVDSRAFPLSHAQKGLWFAQQLEPNVPILVAQYVELRGPVDVGALKWASEQGSFDIESPGVRIVDYAGEPYQLADETIDDELAYVDLRSREDPVAEAHRWMDERRRRPMSVYRDRLISATLLHVGRDHYFLTTFAHHLILDGYGAMVLMNRVAELYTHAVERTEAPASKALPLRELYEAEDAYPRSRRFEIDREYWAERTANLPEPSRLTDRGSAPSAVSLLAGKVMDPGVVDDLEALAREWNSFEVPIVVAAFAAFLARMTGNSDVVLSLPVSARTTAGARRSGGSVANIVPLRIAVDAHGTTHDLVRRVQLELTGALRHQRFRYEDILHDMRSTSRVGRGFGPMVNIMMFHTETWWGDVLGELNVLTAGPVDDLAVAIYPGAAGQNVRVDFEGNPAVYERNELVGHHERFLEYLGGFVGADADAAVGSLPLLTDDELEALAPLTGPPSVSPLTLPDMFDQTADSDTVAVRCGDVEMTYRALHERSNRLARRLLAQGVGVGNRVALMLPRSIEQVVAVWAVARCGAAFVPVDPGYPAERIAHMIDESGVTIAVATEPEVVPPGVEWVDVADAPGDGTPIADAELAHPIRLDNAAYVIYTSGSVGAPRGITMPHRGLANHAAALRRLYSADSRSRVLMCASPSYDASIHELLVAVTAGATLVIAPPAVRGGKALADLLRRERITHWTTTPAVPAQMDPAGLTDLEVLAVAGEVCPPDLVARWGVDRTVLNLYGPTEVTVWATATEALVPGSRTTIGRPIEGVSAVVLDRFLQPVPAGVVGELYLSGPGVGRGYLERPGASATRFVANPFATDLRRMYRTGDLVRWSKDHELEFVDRADDQVKIRGFRVELGEITAILGRHPGVDTAIAVAHDRHGELVVDGYVHGTGLDPDDVLAGVAERLPAYMVPSTVTVLDAVPLTPSGKVDRSALPIPAPYERELRYWTRQLRGLPRSLPLPVDHEVSVNSGALTGAVPFTVDPALCRDVHHLAARHDVSLFTVVHAAVAVLLSVVSGEDDLAVGAALSDCPDGRDGRDSEPLVLRSRLDPRLTFEEFLVETHRAEQAARAHGAVPFAQVVDAVGQELSPDRHPLFQVMLSAEAEPEREFDGLDLVVSLRGRVDGRSDGIEGVMRYAATRFERKTVEQWTRRLHRLFVVVAGNPGVALSSIDLLTPNERAGAIGGPRDSTHQDMSLPELFQRRVADRPDAAAVSSGGEVLSYAEVDRRSDRLARTLTASGIRESSIVAVGLSNPVDTVVAHIAVLRAGATCLPLSTDHPTERIRYMLADVVPTLLLISRADARAIPHGGYPTVLLDDVELNNDDDRDATASESEPIHPDRVAYVLCPVGSEPVAVTHANVPAWSGNDCDAMVADIWNPLVEGGTVGHDRRDREPAQPTELNAGSRIYVLDRALRPVPPGTVGELYVGGQQVARGFHRRPAATAERFVADPFVPEGTEGTGGVRMYRTGDRARYLDGRLERLPGTSGDSSLARWQRALRGVGSSSPVPTDRVVGGAMSPSDCVHEFAIGSDRHEAALRLAREQSVTLFTVLRATLAILLARIGVHRDIVIGGNAGLTRDRAHMVALRARVTPDMSLLEVLEQVRSFDVAAFQDADVPIEALADLLGGERPQVSLALAPTSEHGTTPTPFDLAFTYSERWSDHDPVGVDGVVTYTPSLFDAATVRSLAELFVDVLAVVTDRPEIDVGSIGLAAGAVLDGGEPSEPRTLSEILTGTARAFPDAPALSDGAVTLTYRDLDARSDALARVLIDAGARPGRVIALALPRSVDFVIALWAITKTGAAFVPVDPTHPAERLERVLTEADVGVGVGEMSVGGSRIAWLPVTAGEYLNDVAPVYVPVHPDEVAYVIYTSGSTGTPKGVMVPHRGVSSLTEEAVRRYRVTSDSRVLHAYNPTFDAALLEALLAFGSGACLVVAPAEVYAGPDLHRVLVEHQVSHYLSTPAVLASLSTDGLDHIDVVAVGGEALHPDLAAAWSDGRRMLNAYGPTESTVVATLAAVDGHVTIGGPISGTSGRVLDDRLRPVPVGAIGELYLSGSGLARGYVGDPGRTAVRFVAGAGGTRMYRTGDLVHRRADDNLQFIARVDRQVKIRGVRIEPGEVDAVITRVADVDGAITVARPNAAGADALVSYVVPRGSLDVELLRKRLEDVLPSYLVPAAVVVLDAFPLNPSGKIDVKALPAPVLESRVFRAPVSPVQDAVVAVFAEVLAVEQVGLDDEFFALGGNSLIATQAAARLGEALNAHVPVRMLFEASTVEALAEQVSSVVGTGNRPVLSRQPRPDRIPLSPAQQRMWFLSRFDPASPAYNMPLAVRLTGDLNVPALQQAVHDVLERHESLRTVFPEHDGEPVQIVVPAEGVELDLSPTTVTVDAVDAHVFSVVARGFDVSASVPIRGRLLRVSDNDLILVVVVHHISADGFSMAPLARDVATAYLARARGDRPGWTPLEVQYADFALWQREVLGDEDDPESLAATQFDYWTRRLAGIPEFLELPTDRPRPATRTNSGAVVPVTIGADTHRRLGDIAQQHNTTLFMVMHAALAVLLARVTGTSDIVIGTPVAGRGERVLDDVVGMFVNTLVLRTEVDPGASLLDVLEEVRETDLGAMAHAEVPFERLVEILNPARSQSYSSLFQVMLAFQNQAAAALELPGLTIAPLEIDAQVTKFDLDFSLSDSYDENGDPAGVSGTLTYSTELFDSDTADRFAWGLVRVVEAFATQPGRQVCDLSLLTDDETVQMLDTWNSTDVELRAATLVDLLDARVARASGAVAVVFEGESLTYGELDLRVNRLARLLVERGVGPDSLVALAFERSPDMIVGMCAVLRAGGGYVPLDPDHPAERIEDVLSSAAADLVLTTSWTRASLPAGIAHVDIDTVDLSGFGSHPICDADRVRPLRPQNTAYVLFTSGSTGRPKGVTVSHAAIVNQLRWLAEEYEVTADDRGVLKAPYTFDVSVWEVFLPLIVGAQLVVTRPGGHHDLDYLATVIREHRITMMHFVPSVLAAFLAMGEGEALSSLRHLYVGGEEMSSELAEDVIALRPGAFHNTYGPTEAAITTTAFRLGKSVDTRVPIGAPVWNTRAYVLDARLNPVPVGVAGELYLGGDQLARGYVGRSELTAERFVADPFGRHGERLYRTGDLVKWTRTGQLVYLGRTDLQVKLRGLRIELREIESVLEAAAGVSQAAVALISDERGGDRLVGYVAAERGRSIDTHDLTASARERLPAYMVPSQIMILDELPLASAGKLDRRALPTPRFEPRAFRAPVTDTEVAVATAFSELLGVERVGADDNFFELGGNSLMAVRVVSALEASTGVAVPLQMVMTDPTPSSIAERLSSADRQRDGALDVLFPIRTAGEGRPLFCIHPIVGLAWCYTGLTSRIDPDRPIYGLQSPSVTGDATLPASIDDLAARYVEEIRRIQTRGPYELLGWSLGGVLAHAVAVQLQAAGAEVATLVMLDSYAHQPDPRATEMPVSVSDLLAGIGVEGDVPAAVADMTPESAVDLLAATGNPTAVLSRDQLHRLIESAAHNCALLDRHTPGVFRGDVAFFTAGRDDPSGSAAAVSWEPYVAGAVRNRLVDSAHWHMTSPRVLRVVGAALRGD</sequence>
<dbReference type="InterPro" id="IPR001242">
    <property type="entry name" value="Condensation_dom"/>
</dbReference>
<organism evidence="5 6">
    <name type="scientific">Rhodococcus wratislaviensis</name>
    <name type="common">Tsukamurella wratislaviensis</name>
    <dbReference type="NCBI Taxonomy" id="44752"/>
    <lineage>
        <taxon>Bacteria</taxon>
        <taxon>Bacillati</taxon>
        <taxon>Actinomycetota</taxon>
        <taxon>Actinomycetes</taxon>
        <taxon>Mycobacteriales</taxon>
        <taxon>Nocardiaceae</taxon>
        <taxon>Rhodococcus</taxon>
    </lineage>
</organism>
<dbReference type="InterPro" id="IPR023213">
    <property type="entry name" value="CAT-like_dom_sf"/>
</dbReference>